<protein>
    <submittedName>
        <fullName evidence="1">Lysine-N-methylase</fullName>
    </submittedName>
</protein>
<accession>A0A1M6HKJ8</accession>
<dbReference type="Proteomes" id="UP000184310">
    <property type="component" value="Unassembled WGS sequence"/>
</dbReference>
<dbReference type="AlphaFoldDB" id="A0A1M6HKJ8"/>
<reference evidence="1 2" key="1">
    <citation type="submission" date="2016-11" db="EMBL/GenBank/DDBJ databases">
        <authorList>
            <person name="Jaros S."/>
            <person name="Januszkiewicz K."/>
            <person name="Wedrychowicz H."/>
        </authorList>
    </citation>
    <scope>NUCLEOTIDE SEQUENCE [LARGE SCALE GENOMIC DNA]</scope>
    <source>
        <strain evidence="1 2">DSM 21758</strain>
    </source>
</reference>
<evidence type="ECO:0000313" key="1">
    <source>
        <dbReference type="EMBL" id="SHJ22685.1"/>
    </source>
</evidence>
<dbReference type="NCBIfam" id="NF038110">
    <property type="entry name" value="Lys_methyl_FliB"/>
    <property type="match status" value="1"/>
</dbReference>
<dbReference type="GO" id="GO:0008168">
    <property type="term" value="F:methyltransferase activity"/>
    <property type="evidence" value="ECO:0007669"/>
    <property type="project" value="UniProtKB-KW"/>
</dbReference>
<sequence>MDKETSEDCPCLDKQGLCQIVKSHGEGHLSLTCHTFPRIENVFEDRKELSLSCACPEAVRLIDSINGKIGIASENNTDLADDLLELKIREAIINIINTDKFLLEHKLILSFEMLLNILEGENLEEDTIVKQIEIYK</sequence>
<keyword evidence="1" id="KW-0808">Transferase</keyword>
<gene>
    <name evidence="1" type="ORF">SAMN02745163_01506</name>
</gene>
<name>A0A1M6HKJ8_9CLOT</name>
<proteinExistence type="predicted"/>
<keyword evidence="1" id="KW-0489">Methyltransferase</keyword>
<organism evidence="1 2">
    <name type="scientific">Clostridium cavendishii DSM 21758</name>
    <dbReference type="NCBI Taxonomy" id="1121302"/>
    <lineage>
        <taxon>Bacteria</taxon>
        <taxon>Bacillati</taxon>
        <taxon>Bacillota</taxon>
        <taxon>Clostridia</taxon>
        <taxon>Eubacteriales</taxon>
        <taxon>Clostridiaceae</taxon>
        <taxon>Clostridium</taxon>
    </lineage>
</organism>
<dbReference type="EMBL" id="FQZB01000007">
    <property type="protein sequence ID" value="SHJ22685.1"/>
    <property type="molecule type" value="Genomic_DNA"/>
</dbReference>
<keyword evidence="2" id="KW-1185">Reference proteome</keyword>
<dbReference type="GO" id="GO:0032259">
    <property type="term" value="P:methylation"/>
    <property type="evidence" value="ECO:0007669"/>
    <property type="project" value="UniProtKB-KW"/>
</dbReference>
<evidence type="ECO:0000313" key="2">
    <source>
        <dbReference type="Proteomes" id="UP000184310"/>
    </source>
</evidence>
<dbReference type="STRING" id="1121302.SAMN02745163_01506"/>